<organism evidence="1 2">
    <name type="scientific">Candidatus Thiomargarita nelsonii</name>
    <dbReference type="NCBI Taxonomy" id="1003181"/>
    <lineage>
        <taxon>Bacteria</taxon>
        <taxon>Pseudomonadati</taxon>
        <taxon>Pseudomonadota</taxon>
        <taxon>Gammaproteobacteria</taxon>
        <taxon>Thiotrichales</taxon>
        <taxon>Thiotrichaceae</taxon>
        <taxon>Thiomargarita</taxon>
    </lineage>
</organism>
<accession>A0A0A6P3D8</accession>
<sequence>MLGSEKKIKKSLNESLNQWAIREVLGHYVSYRKIVSPKPDKLLPQSKFQVFAVCTTYPQKLLGSEKHFGKEIEKIKAGVYKIDSPHFGSIIIIVLSQMALLEQNALWQLFSGNAVGFEYGDAHYQWQAPEDKSLLNQLYQLYLKEGVDMPYTFEEFHRDYTMPFIESLPTEMRLKGIPPDERLKGLAPSEVFNQFSPNERLKGLAPSEIEAYLLKLKKDT</sequence>
<protein>
    <submittedName>
        <fullName evidence="1">Uncharacterized protein</fullName>
    </submittedName>
</protein>
<name>A0A0A6P3D8_9GAMM</name>
<comment type="caution">
    <text evidence="1">The sequence shown here is derived from an EMBL/GenBank/DDBJ whole genome shotgun (WGS) entry which is preliminary data.</text>
</comment>
<dbReference type="EMBL" id="JSZA02000390">
    <property type="protein sequence ID" value="KHD09961.1"/>
    <property type="molecule type" value="Genomic_DNA"/>
</dbReference>
<gene>
    <name evidence="1" type="ORF">PN36_34665</name>
</gene>
<proteinExistence type="predicted"/>
<reference evidence="1 2" key="1">
    <citation type="journal article" date="2016" name="Front. Microbiol.">
        <title>Single-Cell (Meta-)Genomics of a Dimorphic Candidatus Thiomargarita nelsonii Reveals Genomic Plasticity.</title>
        <authorList>
            <person name="Flood B.E."/>
            <person name="Fliss P."/>
            <person name="Jones D.S."/>
            <person name="Dick G.J."/>
            <person name="Jain S."/>
            <person name="Kaster A.K."/>
            <person name="Winkel M."/>
            <person name="Mussmann M."/>
            <person name="Bailey J."/>
        </authorList>
    </citation>
    <scope>NUCLEOTIDE SEQUENCE [LARGE SCALE GENOMIC DNA]</scope>
    <source>
        <strain evidence="1">Hydrate Ridge</strain>
    </source>
</reference>
<keyword evidence="2" id="KW-1185">Reference proteome</keyword>
<dbReference type="AlphaFoldDB" id="A0A0A6P3D8"/>
<evidence type="ECO:0000313" key="2">
    <source>
        <dbReference type="Proteomes" id="UP000030428"/>
    </source>
</evidence>
<dbReference type="Proteomes" id="UP000030428">
    <property type="component" value="Unassembled WGS sequence"/>
</dbReference>
<evidence type="ECO:0000313" key="1">
    <source>
        <dbReference type="EMBL" id="KHD09961.1"/>
    </source>
</evidence>